<reference evidence="1" key="1">
    <citation type="journal article" date="2013" name="J. Plant Res.">
        <title>Effect of fungi and light on seed germination of three Opuntia species from semiarid lands of central Mexico.</title>
        <authorList>
            <person name="Delgado-Sanchez P."/>
            <person name="Jimenez-Bremont J.F."/>
            <person name="Guerrero-Gonzalez Mde L."/>
            <person name="Flores J."/>
        </authorList>
    </citation>
    <scope>NUCLEOTIDE SEQUENCE</scope>
    <source>
        <tissue evidence="1">Cladode</tissue>
    </source>
</reference>
<accession>A0A7C9ARU5</accession>
<evidence type="ECO:0000313" key="1">
    <source>
        <dbReference type="EMBL" id="MBA4673657.1"/>
    </source>
</evidence>
<organism evidence="1">
    <name type="scientific">Opuntia streptacantha</name>
    <name type="common">Prickly pear cactus</name>
    <name type="synonym">Opuntia cardona</name>
    <dbReference type="NCBI Taxonomy" id="393608"/>
    <lineage>
        <taxon>Eukaryota</taxon>
        <taxon>Viridiplantae</taxon>
        <taxon>Streptophyta</taxon>
        <taxon>Embryophyta</taxon>
        <taxon>Tracheophyta</taxon>
        <taxon>Spermatophyta</taxon>
        <taxon>Magnoliopsida</taxon>
        <taxon>eudicotyledons</taxon>
        <taxon>Gunneridae</taxon>
        <taxon>Pentapetalae</taxon>
        <taxon>Caryophyllales</taxon>
        <taxon>Cactineae</taxon>
        <taxon>Cactaceae</taxon>
        <taxon>Opuntioideae</taxon>
        <taxon>Opuntia</taxon>
    </lineage>
</organism>
<sequence length="99" mass="11899">MKFKKYNILCFSYNIKNMDYYKASKVKKLLEIFVSLNILWHDLHIFDVRRLLSKDQISISCKLIPIFNVFSFINCVQCYFQIIEGKKGYRSLVCKKMQL</sequence>
<protein>
    <submittedName>
        <fullName evidence="1">Uncharacterized protein</fullName>
    </submittedName>
</protein>
<dbReference type="AlphaFoldDB" id="A0A7C9ARU5"/>
<reference evidence="1" key="2">
    <citation type="submission" date="2020-07" db="EMBL/GenBank/DDBJ databases">
        <authorList>
            <person name="Vera ALvarez R."/>
            <person name="Arias-Moreno D.M."/>
            <person name="Jimenez-Jacinto V."/>
            <person name="Jimenez-Bremont J.F."/>
            <person name="Swaminathan K."/>
            <person name="Moose S.P."/>
            <person name="Guerrero-Gonzalez M.L."/>
            <person name="Marino-Ramirez L."/>
            <person name="Landsman D."/>
            <person name="Rodriguez-Kessler M."/>
            <person name="Delgado-Sanchez P."/>
        </authorList>
    </citation>
    <scope>NUCLEOTIDE SEQUENCE</scope>
    <source>
        <tissue evidence="1">Cladode</tissue>
    </source>
</reference>
<proteinExistence type="predicted"/>
<name>A0A7C9ARU5_OPUST</name>
<dbReference type="EMBL" id="GISG01259658">
    <property type="protein sequence ID" value="MBA4673657.1"/>
    <property type="molecule type" value="Transcribed_RNA"/>
</dbReference>